<dbReference type="InterPro" id="IPR036938">
    <property type="entry name" value="PAP2/HPO_sf"/>
</dbReference>
<dbReference type="GO" id="GO:0005886">
    <property type="term" value="C:plasma membrane"/>
    <property type="evidence" value="ECO:0007669"/>
    <property type="project" value="UniProtKB-SubCell"/>
</dbReference>
<protein>
    <recommendedName>
        <fullName evidence="2">undecaprenyl-diphosphate phosphatase</fullName>
        <ecNumber evidence="2">3.6.1.27</ecNumber>
    </recommendedName>
    <alternativeName>
        <fullName evidence="8">Undecaprenyl pyrophosphate phosphatase</fullName>
    </alternativeName>
</protein>
<feature type="transmembrane region" description="Helical" evidence="10">
    <location>
        <begin position="160"/>
        <end position="180"/>
    </location>
</feature>
<comment type="catalytic activity">
    <reaction evidence="9">
        <text>di-trans,octa-cis-undecaprenyl diphosphate + H2O = di-trans,octa-cis-undecaprenyl phosphate + phosphate + H(+)</text>
        <dbReference type="Rhea" id="RHEA:28094"/>
        <dbReference type="ChEBI" id="CHEBI:15377"/>
        <dbReference type="ChEBI" id="CHEBI:15378"/>
        <dbReference type="ChEBI" id="CHEBI:43474"/>
        <dbReference type="ChEBI" id="CHEBI:58405"/>
        <dbReference type="ChEBI" id="CHEBI:60392"/>
        <dbReference type="EC" id="3.6.1.27"/>
    </reaction>
</comment>
<dbReference type="PANTHER" id="PTHR14969">
    <property type="entry name" value="SPHINGOSINE-1-PHOSPHATE PHOSPHOHYDROLASE"/>
    <property type="match status" value="1"/>
</dbReference>
<keyword evidence="6 10" id="KW-1133">Transmembrane helix</keyword>
<evidence type="ECO:0000256" key="7">
    <source>
        <dbReference type="ARBA" id="ARBA00023136"/>
    </source>
</evidence>
<keyword evidence="3" id="KW-1003">Cell membrane</keyword>
<dbReference type="Gene3D" id="1.20.144.10">
    <property type="entry name" value="Phosphatidic acid phosphatase type 2/haloperoxidase"/>
    <property type="match status" value="1"/>
</dbReference>
<evidence type="ECO:0000256" key="4">
    <source>
        <dbReference type="ARBA" id="ARBA00022692"/>
    </source>
</evidence>
<evidence type="ECO:0000256" key="6">
    <source>
        <dbReference type="ARBA" id="ARBA00022989"/>
    </source>
</evidence>
<dbReference type="GO" id="GO:0050380">
    <property type="term" value="F:undecaprenyl-diphosphatase activity"/>
    <property type="evidence" value="ECO:0007669"/>
    <property type="project" value="UniProtKB-EC"/>
</dbReference>
<keyword evidence="7 10" id="KW-0472">Membrane</keyword>
<evidence type="ECO:0000256" key="8">
    <source>
        <dbReference type="ARBA" id="ARBA00032707"/>
    </source>
</evidence>
<evidence type="ECO:0000256" key="2">
    <source>
        <dbReference type="ARBA" id="ARBA00012374"/>
    </source>
</evidence>
<dbReference type="Pfam" id="PF01569">
    <property type="entry name" value="PAP2"/>
    <property type="match status" value="1"/>
</dbReference>
<evidence type="ECO:0000256" key="5">
    <source>
        <dbReference type="ARBA" id="ARBA00022801"/>
    </source>
</evidence>
<dbReference type="PANTHER" id="PTHR14969:SF62">
    <property type="entry name" value="DECAPRENYLPHOSPHORYL-5-PHOSPHORIBOSE PHOSPHATASE RV3807C-RELATED"/>
    <property type="match status" value="1"/>
</dbReference>
<name>A5WE38_PSYWF</name>
<evidence type="ECO:0000256" key="9">
    <source>
        <dbReference type="ARBA" id="ARBA00047594"/>
    </source>
</evidence>
<evidence type="ECO:0000313" key="12">
    <source>
        <dbReference type="EMBL" id="ABQ93929.1"/>
    </source>
</evidence>
<dbReference type="EMBL" id="CP000713">
    <property type="protein sequence ID" value="ABQ93929.1"/>
    <property type="molecule type" value="Genomic_DNA"/>
</dbReference>
<feature type="domain" description="Phosphatidic acid phosphatase type 2/haloperoxidase" evidence="11">
    <location>
        <begin position="71"/>
        <end position="181"/>
    </location>
</feature>
<dbReference type="STRING" id="349106.PsycPRwf_0979"/>
<dbReference type="HOGENOM" id="CLU_072573_10_2_6"/>
<dbReference type="KEGG" id="prw:PsycPRwf_0979"/>
<evidence type="ECO:0000256" key="3">
    <source>
        <dbReference type="ARBA" id="ARBA00022475"/>
    </source>
</evidence>
<gene>
    <name evidence="12" type="ordered locus">PsycPRwf_0979</name>
</gene>
<evidence type="ECO:0000259" key="11">
    <source>
        <dbReference type="SMART" id="SM00014"/>
    </source>
</evidence>
<feature type="transmembrane region" description="Helical" evidence="10">
    <location>
        <begin position="73"/>
        <end position="90"/>
    </location>
</feature>
<comment type="subcellular location">
    <subcellularLocation>
        <location evidence="1">Cell membrane</location>
        <topology evidence="1">Multi-pass membrane protein</topology>
    </subcellularLocation>
</comment>
<dbReference type="eggNOG" id="COG0671">
    <property type="taxonomic scope" value="Bacteria"/>
</dbReference>
<dbReference type="SUPFAM" id="SSF48317">
    <property type="entry name" value="Acid phosphatase/Vanadium-dependent haloperoxidase"/>
    <property type="match status" value="1"/>
</dbReference>
<sequence length="194" mass="21667">MFTLCSRSPALAVYVNQLISWDTTVCIHINRYSTNYAVAIVFKSISRLGDGWFWYAMMLAALVVYGQQAFLPIITTLLISLIGLAIYKVLKIKTVRPRPYQVHQVIVLGERPLDVFSFPSGHTLQAVLFSATLGSYFPQLLPVMMLFALLVALSRMVLGLHYPTDVLIGGAIGYSLSLWAPDMQKMVEHSLLLL</sequence>
<reference evidence="12" key="1">
    <citation type="submission" date="2007-05" db="EMBL/GenBank/DDBJ databases">
        <title>Complete sequence of chromosome of Psychrobacter sp. PRwf-1.</title>
        <authorList>
            <consortium name="US DOE Joint Genome Institute"/>
            <person name="Copeland A."/>
            <person name="Lucas S."/>
            <person name="Lapidus A."/>
            <person name="Barry K."/>
            <person name="Detter J.C."/>
            <person name="Glavina del Rio T."/>
            <person name="Hammon N."/>
            <person name="Israni S."/>
            <person name="Dalin E."/>
            <person name="Tice H."/>
            <person name="Pitluck S."/>
            <person name="Chain P."/>
            <person name="Malfatti S."/>
            <person name="Shin M."/>
            <person name="Vergez L."/>
            <person name="Schmutz J."/>
            <person name="Larimer F."/>
            <person name="Land M."/>
            <person name="Hauser L."/>
            <person name="Kyrpides N."/>
            <person name="Kim E."/>
            <person name="Tiedje J."/>
            <person name="Richardson P."/>
        </authorList>
    </citation>
    <scope>NUCLEOTIDE SEQUENCE [LARGE SCALE GENOMIC DNA]</scope>
    <source>
        <strain evidence="12">PRwf-1</strain>
    </source>
</reference>
<proteinExistence type="predicted"/>
<evidence type="ECO:0000256" key="1">
    <source>
        <dbReference type="ARBA" id="ARBA00004651"/>
    </source>
</evidence>
<keyword evidence="5" id="KW-0378">Hydrolase</keyword>
<organism evidence="12">
    <name type="scientific">Psychrobacter sp. (strain PRwf-1)</name>
    <dbReference type="NCBI Taxonomy" id="349106"/>
    <lineage>
        <taxon>Bacteria</taxon>
        <taxon>Pseudomonadati</taxon>
        <taxon>Pseudomonadota</taxon>
        <taxon>Gammaproteobacteria</taxon>
        <taxon>Moraxellales</taxon>
        <taxon>Moraxellaceae</taxon>
        <taxon>Psychrobacter</taxon>
    </lineage>
</organism>
<dbReference type="SMART" id="SM00014">
    <property type="entry name" value="acidPPc"/>
    <property type="match status" value="1"/>
</dbReference>
<accession>A5WE38</accession>
<dbReference type="EC" id="3.6.1.27" evidence="2"/>
<evidence type="ECO:0000256" key="10">
    <source>
        <dbReference type="SAM" id="Phobius"/>
    </source>
</evidence>
<dbReference type="AlphaFoldDB" id="A5WE38"/>
<feature type="transmembrane region" description="Helical" evidence="10">
    <location>
        <begin position="126"/>
        <end position="154"/>
    </location>
</feature>
<dbReference type="InterPro" id="IPR000326">
    <property type="entry name" value="PAP2/HPO"/>
</dbReference>
<keyword evidence="4 10" id="KW-0812">Transmembrane</keyword>